<dbReference type="Gene3D" id="3.90.1200.10">
    <property type="match status" value="1"/>
</dbReference>
<dbReference type="GeneID" id="85363519"/>
<dbReference type="EMBL" id="JAUEPS010000085">
    <property type="protein sequence ID" value="KAK0439456.1"/>
    <property type="molecule type" value="Genomic_DNA"/>
</dbReference>
<dbReference type="PANTHER" id="PTHR21310">
    <property type="entry name" value="AMINOGLYCOSIDE PHOSPHOTRANSFERASE-RELATED-RELATED"/>
    <property type="match status" value="1"/>
</dbReference>
<evidence type="ECO:0000313" key="2">
    <source>
        <dbReference type="EMBL" id="KAK0439456.1"/>
    </source>
</evidence>
<dbReference type="SUPFAM" id="SSF56112">
    <property type="entry name" value="Protein kinase-like (PK-like)"/>
    <property type="match status" value="1"/>
</dbReference>
<sequence length="282" mass="32481">MHYVKEHTSIPVSDILIFDPDWDRKVGGETMVLTPRLWRSLTDDQWETLCTSVADIWSQLLRLRFKFIGSIYEQTEESENRYFIGPMAYLPQAGTLASPEASTSGPFSSSREWLVAVSNGKLSPTRRIPLDFDYEHKWRETTIDVVKKSPLLDSEFLDHEQIVLSHIDYSLHNILVVREDPTRVIAVIDWEGARTVPMWAANPTFRWPFLLSKAKVSHLQQIIRKRIASQIPGWEFATGDGYDTLHLLQRRAECSDADPSVYDTGEPIQHIMSWIDARCMAF</sequence>
<dbReference type="PANTHER" id="PTHR21310:SF13">
    <property type="entry name" value="AMINOGLYCOSIDE PHOSPHOTRANSFERASE DOMAIN-CONTAINING PROTEIN"/>
    <property type="match status" value="1"/>
</dbReference>
<comment type="caution">
    <text evidence="2">The sequence shown here is derived from an EMBL/GenBank/DDBJ whole genome shotgun (WGS) entry which is preliminary data.</text>
</comment>
<gene>
    <name evidence="2" type="ORF">EV420DRAFT_1733828</name>
</gene>
<reference evidence="2" key="1">
    <citation type="submission" date="2023-06" db="EMBL/GenBank/DDBJ databases">
        <authorList>
            <consortium name="Lawrence Berkeley National Laboratory"/>
            <person name="Ahrendt S."/>
            <person name="Sahu N."/>
            <person name="Indic B."/>
            <person name="Wong-Bajracharya J."/>
            <person name="Merenyi Z."/>
            <person name="Ke H.-M."/>
            <person name="Monk M."/>
            <person name="Kocsube S."/>
            <person name="Drula E."/>
            <person name="Lipzen A."/>
            <person name="Balint B."/>
            <person name="Henrissat B."/>
            <person name="Andreopoulos B."/>
            <person name="Martin F.M."/>
            <person name="Harder C.B."/>
            <person name="Rigling D."/>
            <person name="Ford K.L."/>
            <person name="Foster G.D."/>
            <person name="Pangilinan J."/>
            <person name="Papanicolaou A."/>
            <person name="Barry K."/>
            <person name="LaButti K."/>
            <person name="Viragh M."/>
            <person name="Koriabine M."/>
            <person name="Yan M."/>
            <person name="Riley R."/>
            <person name="Champramary S."/>
            <person name="Plett K.L."/>
            <person name="Tsai I.J."/>
            <person name="Slot J."/>
            <person name="Sipos G."/>
            <person name="Plett J."/>
            <person name="Nagy L.G."/>
            <person name="Grigoriev I.V."/>
        </authorList>
    </citation>
    <scope>NUCLEOTIDE SEQUENCE</scope>
    <source>
        <strain evidence="2">CCBAS 213</strain>
    </source>
</reference>
<feature type="domain" description="Aminoglycoside phosphotransferase" evidence="1">
    <location>
        <begin position="154"/>
        <end position="198"/>
    </location>
</feature>
<evidence type="ECO:0000259" key="1">
    <source>
        <dbReference type="Pfam" id="PF01636"/>
    </source>
</evidence>
<organism evidence="2 3">
    <name type="scientific">Armillaria tabescens</name>
    <name type="common">Ringless honey mushroom</name>
    <name type="synonym">Agaricus tabescens</name>
    <dbReference type="NCBI Taxonomy" id="1929756"/>
    <lineage>
        <taxon>Eukaryota</taxon>
        <taxon>Fungi</taxon>
        <taxon>Dikarya</taxon>
        <taxon>Basidiomycota</taxon>
        <taxon>Agaricomycotina</taxon>
        <taxon>Agaricomycetes</taxon>
        <taxon>Agaricomycetidae</taxon>
        <taxon>Agaricales</taxon>
        <taxon>Marasmiineae</taxon>
        <taxon>Physalacriaceae</taxon>
        <taxon>Desarmillaria</taxon>
    </lineage>
</organism>
<dbReference type="RefSeq" id="XP_060323241.1">
    <property type="nucleotide sequence ID" value="XM_060479971.1"/>
</dbReference>
<evidence type="ECO:0000313" key="3">
    <source>
        <dbReference type="Proteomes" id="UP001175211"/>
    </source>
</evidence>
<accession>A0AA39MLP6</accession>
<dbReference type="InterPro" id="IPR051678">
    <property type="entry name" value="AGP_Transferase"/>
</dbReference>
<dbReference type="Pfam" id="PF01636">
    <property type="entry name" value="APH"/>
    <property type="match status" value="1"/>
</dbReference>
<dbReference type="AlphaFoldDB" id="A0AA39MLP6"/>
<dbReference type="Proteomes" id="UP001175211">
    <property type="component" value="Unassembled WGS sequence"/>
</dbReference>
<proteinExistence type="predicted"/>
<name>A0AA39MLP6_ARMTA</name>
<dbReference type="InterPro" id="IPR011009">
    <property type="entry name" value="Kinase-like_dom_sf"/>
</dbReference>
<dbReference type="InterPro" id="IPR002575">
    <property type="entry name" value="Aminoglycoside_PTrfase"/>
</dbReference>
<keyword evidence="3" id="KW-1185">Reference proteome</keyword>
<protein>
    <recommendedName>
        <fullName evidence="1">Aminoglycoside phosphotransferase domain-containing protein</fullName>
    </recommendedName>
</protein>